<comment type="caution">
    <text evidence="2">The sequence shown here is derived from an EMBL/GenBank/DDBJ whole genome shotgun (WGS) entry which is preliminary data.</text>
</comment>
<organism evidence="2 3">
    <name type="scientific">Streptomyces atrovirens</name>
    <dbReference type="NCBI Taxonomy" id="285556"/>
    <lineage>
        <taxon>Bacteria</taxon>
        <taxon>Bacillati</taxon>
        <taxon>Actinomycetota</taxon>
        <taxon>Actinomycetes</taxon>
        <taxon>Kitasatosporales</taxon>
        <taxon>Streptomycetaceae</taxon>
        <taxon>Streptomyces</taxon>
    </lineage>
</organism>
<evidence type="ECO:0000313" key="2">
    <source>
        <dbReference type="EMBL" id="MFC5239069.1"/>
    </source>
</evidence>
<reference evidence="3" key="1">
    <citation type="journal article" date="2019" name="Int. J. Syst. Evol. Microbiol.">
        <title>The Global Catalogue of Microorganisms (GCM) 10K type strain sequencing project: providing services to taxonomists for standard genome sequencing and annotation.</title>
        <authorList>
            <consortium name="The Broad Institute Genomics Platform"/>
            <consortium name="The Broad Institute Genome Sequencing Center for Infectious Disease"/>
            <person name="Wu L."/>
            <person name="Ma J."/>
        </authorList>
    </citation>
    <scope>NUCLEOTIDE SEQUENCE [LARGE SCALE GENOMIC DNA]</scope>
    <source>
        <strain evidence="3">CGMCC 4.7131</strain>
    </source>
</reference>
<accession>A0ABW0DMU2</accession>
<dbReference type="CDD" id="cd00093">
    <property type="entry name" value="HTH_XRE"/>
    <property type="match status" value="1"/>
</dbReference>
<proteinExistence type="predicted"/>
<dbReference type="Proteomes" id="UP001596035">
    <property type="component" value="Unassembled WGS sequence"/>
</dbReference>
<dbReference type="Pfam" id="PF01381">
    <property type="entry name" value="HTH_3"/>
    <property type="match status" value="1"/>
</dbReference>
<dbReference type="Gene3D" id="1.10.260.40">
    <property type="entry name" value="lambda repressor-like DNA-binding domains"/>
    <property type="match status" value="1"/>
</dbReference>
<name>A0ABW0DMU2_9ACTN</name>
<dbReference type="InterPro" id="IPR010982">
    <property type="entry name" value="Lambda_DNA-bd_dom_sf"/>
</dbReference>
<dbReference type="SUPFAM" id="SSF48452">
    <property type="entry name" value="TPR-like"/>
    <property type="match status" value="1"/>
</dbReference>
<gene>
    <name evidence="2" type="ORF">ACFPWV_03915</name>
</gene>
<dbReference type="InterPro" id="IPR001387">
    <property type="entry name" value="Cro/C1-type_HTH"/>
</dbReference>
<evidence type="ECO:0000313" key="3">
    <source>
        <dbReference type="Proteomes" id="UP001596035"/>
    </source>
</evidence>
<keyword evidence="3" id="KW-1185">Reference proteome</keyword>
<sequence>MAHNSTPLGDTVRAYRRTAGWNQERLAEESGLSVSTVRNIEQRGHARLDTLSQVAQAFGVPTSALFAPGVPHPVGDDDSANRQLLASLRQALMPPVGIAGETLADPGEAAEPSAVRRLIEDALSLYNSDRYESVALMLPGLLRQADAAVVAAEEEGCHQEAVLVRAHALLLAGKYLTQVRQYDMAYQALAEGIRLARELDNTLTAATGVTGLCWLLLRQDRFDEAERLAATTAEAIEPKLSTASMGELAAWGELCLRIASAAIRNNREDEAKQARRMAATAASAMGHEHRDYRTHWARFGPATVEIKAVEDLSLAGDAHGVLSRKDQGLLSKETLEAVGRPSAINWHRHRLDIARSHVKVGSTHDAMEELARIKKKAPSWIRHQPMARYVMEDILKTRKRTLTREMREMATLLNVRA</sequence>
<dbReference type="SUPFAM" id="SSF47413">
    <property type="entry name" value="lambda repressor-like DNA-binding domains"/>
    <property type="match status" value="1"/>
</dbReference>
<dbReference type="PROSITE" id="PS50943">
    <property type="entry name" value="HTH_CROC1"/>
    <property type="match status" value="1"/>
</dbReference>
<dbReference type="InterPro" id="IPR011990">
    <property type="entry name" value="TPR-like_helical_dom_sf"/>
</dbReference>
<dbReference type="SMART" id="SM00530">
    <property type="entry name" value="HTH_XRE"/>
    <property type="match status" value="1"/>
</dbReference>
<dbReference type="RefSeq" id="WP_344561299.1">
    <property type="nucleotide sequence ID" value="NZ_BAAATG010000021.1"/>
</dbReference>
<feature type="domain" description="HTH cro/C1-type" evidence="1">
    <location>
        <begin position="12"/>
        <end position="65"/>
    </location>
</feature>
<evidence type="ECO:0000259" key="1">
    <source>
        <dbReference type="PROSITE" id="PS50943"/>
    </source>
</evidence>
<dbReference type="EMBL" id="JBHSKN010000004">
    <property type="protein sequence ID" value="MFC5239069.1"/>
    <property type="molecule type" value="Genomic_DNA"/>
</dbReference>
<protein>
    <submittedName>
        <fullName evidence="2">Helix-turn-helix domain-containing protein</fullName>
    </submittedName>
</protein>